<keyword evidence="2" id="KW-1185">Reference proteome</keyword>
<comment type="caution">
    <text evidence="1">The sequence shown here is derived from an EMBL/GenBank/DDBJ whole genome shotgun (WGS) entry which is preliminary data.</text>
</comment>
<dbReference type="Proteomes" id="UP001196413">
    <property type="component" value="Unassembled WGS sequence"/>
</dbReference>
<gene>
    <name evidence="1" type="ORF">KIN20_011484</name>
</gene>
<reference evidence="1" key="1">
    <citation type="submission" date="2021-06" db="EMBL/GenBank/DDBJ databases">
        <title>Parelaphostrongylus tenuis whole genome reference sequence.</title>
        <authorList>
            <person name="Garwood T.J."/>
            <person name="Larsen P.A."/>
            <person name="Fountain-Jones N.M."/>
            <person name="Garbe J.R."/>
            <person name="Macchietto M.G."/>
            <person name="Kania S.A."/>
            <person name="Gerhold R.W."/>
            <person name="Richards J.E."/>
            <person name="Wolf T.M."/>
        </authorList>
    </citation>
    <scope>NUCLEOTIDE SEQUENCE</scope>
    <source>
        <strain evidence="1">MNPRO001-30</strain>
        <tissue evidence="1">Meninges</tissue>
    </source>
</reference>
<feature type="non-terminal residue" evidence="1">
    <location>
        <position position="1"/>
    </location>
</feature>
<dbReference type="EMBL" id="JAHQIW010002110">
    <property type="protein sequence ID" value="KAJ1354511.1"/>
    <property type="molecule type" value="Genomic_DNA"/>
</dbReference>
<dbReference type="AlphaFoldDB" id="A0AAD5MV23"/>
<accession>A0AAD5MV23</accession>
<name>A0AAD5MV23_PARTN</name>
<evidence type="ECO:0000313" key="2">
    <source>
        <dbReference type="Proteomes" id="UP001196413"/>
    </source>
</evidence>
<evidence type="ECO:0000313" key="1">
    <source>
        <dbReference type="EMBL" id="KAJ1354511.1"/>
    </source>
</evidence>
<protein>
    <submittedName>
        <fullName evidence="1">Uncharacterized protein</fullName>
    </submittedName>
</protein>
<organism evidence="1 2">
    <name type="scientific">Parelaphostrongylus tenuis</name>
    <name type="common">Meningeal worm</name>
    <dbReference type="NCBI Taxonomy" id="148309"/>
    <lineage>
        <taxon>Eukaryota</taxon>
        <taxon>Metazoa</taxon>
        <taxon>Ecdysozoa</taxon>
        <taxon>Nematoda</taxon>
        <taxon>Chromadorea</taxon>
        <taxon>Rhabditida</taxon>
        <taxon>Rhabditina</taxon>
        <taxon>Rhabditomorpha</taxon>
        <taxon>Strongyloidea</taxon>
        <taxon>Metastrongylidae</taxon>
        <taxon>Parelaphostrongylus</taxon>
    </lineage>
</organism>
<proteinExistence type="predicted"/>
<sequence>MTKVTTPNNVHVEAMDISGKDHSYKHAKTSNRSFCILLLATIWKVFGCGVIPASQASTRTFTVTGLRTVPVAMAYAGKPEVSARVPGIAANEAGAKGFVERLVMQTVFDVLERQGRSALLPEAVISAILGQLEVRVIYAPIQCQGVVLNPAMDMGFCNGLMGLQRAMMPCTMPVDMMVAITPIPQNHTTISGTLSTTNIVMASWSRSMWQSVVDRALRVLTSG</sequence>